<dbReference type="Pfam" id="PF01955">
    <property type="entry name" value="CbiZ"/>
    <property type="match status" value="1"/>
</dbReference>
<evidence type="ECO:0000313" key="2">
    <source>
        <dbReference type="Proteomes" id="UP001500729"/>
    </source>
</evidence>
<name>A0ABN1ECF6_SACER</name>
<dbReference type="RefSeq" id="WP_009950979.1">
    <property type="nucleotide sequence ID" value="NZ_BAAAGS010000104.1"/>
</dbReference>
<accession>A0ABN1ECF6</accession>
<comment type="caution">
    <text evidence="1">The sequence shown here is derived from an EMBL/GenBank/DDBJ whole genome shotgun (WGS) entry which is preliminary data.</text>
</comment>
<dbReference type="InterPro" id="IPR052209">
    <property type="entry name" value="CbiZ"/>
</dbReference>
<organism evidence="1 2">
    <name type="scientific">Saccharopolyspora erythraea</name>
    <name type="common">Streptomyces erythraeus</name>
    <dbReference type="NCBI Taxonomy" id="1836"/>
    <lineage>
        <taxon>Bacteria</taxon>
        <taxon>Bacillati</taxon>
        <taxon>Actinomycetota</taxon>
        <taxon>Actinomycetes</taxon>
        <taxon>Pseudonocardiales</taxon>
        <taxon>Pseudonocardiaceae</taxon>
        <taxon>Saccharopolyspora</taxon>
    </lineage>
</organism>
<dbReference type="PANTHER" id="PTHR35336">
    <property type="entry name" value="ADENOSYLCOBINAMIDE AMIDOHYDROLASE"/>
    <property type="match status" value="1"/>
</dbReference>
<protein>
    <submittedName>
        <fullName evidence="1">Adenosylcobinamide amidohydrolase</fullName>
    </submittedName>
</protein>
<sequence length="216" mass="22245">MIGVEHRLHAVESRPVLVWRCDRPWLAISSAVLGGGIGEREWVLNATVGTNYDHPDPGAHVREMSAGLGLRGPGTGMLTAVDVRHEVTSADSGVRASVTTGVSHPVWAAADAERIAAESAAWSPGTINAVCWSPVRLSEAALVNAVATVAEAKAQALLEAGVAGTGTVTDATVVLCPVDGEAEEYGGPRSRVGSALARAVHAGVAAGLRVENPRLR</sequence>
<keyword evidence="2" id="KW-1185">Reference proteome</keyword>
<evidence type="ECO:0000313" key="1">
    <source>
        <dbReference type="EMBL" id="GAA0563562.1"/>
    </source>
</evidence>
<dbReference type="Proteomes" id="UP001500729">
    <property type="component" value="Unassembled WGS sequence"/>
</dbReference>
<gene>
    <name evidence="1" type="ORF">GCM10009533_69800</name>
</gene>
<dbReference type="InterPro" id="IPR002808">
    <property type="entry name" value="AdoCbi_amidolase"/>
</dbReference>
<proteinExistence type="predicted"/>
<reference evidence="1 2" key="1">
    <citation type="journal article" date="2019" name="Int. J. Syst. Evol. Microbiol.">
        <title>The Global Catalogue of Microorganisms (GCM) 10K type strain sequencing project: providing services to taxonomists for standard genome sequencing and annotation.</title>
        <authorList>
            <consortium name="The Broad Institute Genomics Platform"/>
            <consortium name="The Broad Institute Genome Sequencing Center for Infectious Disease"/>
            <person name="Wu L."/>
            <person name="Ma J."/>
        </authorList>
    </citation>
    <scope>NUCLEOTIDE SEQUENCE [LARGE SCALE GENOMIC DNA]</scope>
    <source>
        <strain evidence="1 2">JCM 10303</strain>
    </source>
</reference>
<dbReference type="PANTHER" id="PTHR35336:SF5">
    <property type="entry name" value="ADENOSYLCOBINAMIDE AMIDOHYDROLASE"/>
    <property type="match status" value="1"/>
</dbReference>
<dbReference type="EMBL" id="BAAAGS010000104">
    <property type="protein sequence ID" value="GAA0563562.1"/>
    <property type="molecule type" value="Genomic_DNA"/>
</dbReference>